<gene>
    <name evidence="2" type="ORF">HD600_002145</name>
</gene>
<dbReference type="EMBL" id="JACHMU010000001">
    <property type="protein sequence ID" value="MBB5743648.1"/>
    <property type="molecule type" value="Genomic_DNA"/>
</dbReference>
<dbReference type="RefSeq" id="WP_184283609.1">
    <property type="nucleotide sequence ID" value="NZ_BAAAPG010000001.1"/>
</dbReference>
<dbReference type="Proteomes" id="UP000517712">
    <property type="component" value="Unassembled WGS sequence"/>
</dbReference>
<evidence type="ECO:0000313" key="3">
    <source>
        <dbReference type="Proteomes" id="UP000517712"/>
    </source>
</evidence>
<keyword evidence="1" id="KW-0472">Membrane</keyword>
<evidence type="ECO:0000256" key="1">
    <source>
        <dbReference type="SAM" id="Phobius"/>
    </source>
</evidence>
<evidence type="ECO:0000313" key="2">
    <source>
        <dbReference type="EMBL" id="MBB5743648.1"/>
    </source>
</evidence>
<feature type="transmembrane region" description="Helical" evidence="1">
    <location>
        <begin position="165"/>
        <end position="187"/>
    </location>
</feature>
<feature type="transmembrane region" description="Helical" evidence="1">
    <location>
        <begin position="56"/>
        <end position="78"/>
    </location>
</feature>
<sequence>MIDTFLTPPRTTAEWAADALRLIGFLSVVVALVMYSPTDAGILALATPALVAPRFVGLRGSADVVYCITVLVAAWSNVFDIYRTVVGWDIIVHFVATGVLAGVAYLLLARLGILPLPGTPHHGAAVGIVITTALGLALSALWEMIEWLGFTFISDNIFVEYDDTIGDMAAGGAGALVAGVLVAYVRLLDSRVTGAQRETAAA</sequence>
<keyword evidence="3" id="KW-1185">Reference proteome</keyword>
<name>A0A7W9CDK0_9MICO</name>
<reference evidence="2 3" key="1">
    <citation type="submission" date="2020-08" db="EMBL/GenBank/DDBJ databases">
        <title>Sequencing the genomes of 1000 actinobacteria strains.</title>
        <authorList>
            <person name="Klenk H.-P."/>
        </authorList>
    </citation>
    <scope>NUCLEOTIDE SEQUENCE [LARGE SCALE GENOMIC DNA]</scope>
    <source>
        <strain evidence="2 3">DSM 24823</strain>
    </source>
</reference>
<feature type="transmembrane region" description="Helical" evidence="1">
    <location>
        <begin position="90"/>
        <end position="111"/>
    </location>
</feature>
<feature type="transmembrane region" description="Helical" evidence="1">
    <location>
        <begin position="123"/>
        <end position="145"/>
    </location>
</feature>
<dbReference type="InterPro" id="IPR014509">
    <property type="entry name" value="YjdF-like"/>
</dbReference>
<keyword evidence="1" id="KW-1133">Transmembrane helix</keyword>
<feature type="transmembrane region" description="Helical" evidence="1">
    <location>
        <begin position="15"/>
        <end position="35"/>
    </location>
</feature>
<comment type="caution">
    <text evidence="2">The sequence shown here is derived from an EMBL/GenBank/DDBJ whole genome shotgun (WGS) entry which is preliminary data.</text>
</comment>
<keyword evidence="1" id="KW-0812">Transmembrane</keyword>
<protein>
    <submittedName>
        <fullName evidence="2">Putative membrane protein</fullName>
    </submittedName>
</protein>
<proteinExistence type="predicted"/>
<organism evidence="2 3">
    <name type="scientific">Microbacterium ginsengiterrae</name>
    <dbReference type="NCBI Taxonomy" id="546115"/>
    <lineage>
        <taxon>Bacteria</taxon>
        <taxon>Bacillati</taxon>
        <taxon>Actinomycetota</taxon>
        <taxon>Actinomycetes</taxon>
        <taxon>Micrococcales</taxon>
        <taxon>Microbacteriaceae</taxon>
        <taxon>Microbacterium</taxon>
    </lineage>
</organism>
<dbReference type="Pfam" id="PF09997">
    <property type="entry name" value="DUF2238"/>
    <property type="match status" value="1"/>
</dbReference>
<dbReference type="AlphaFoldDB" id="A0A7W9CDK0"/>
<accession>A0A7W9CDK0</accession>